<keyword evidence="2" id="KW-1185">Reference proteome</keyword>
<gene>
    <name evidence="1" type="ORF">IQ16_02895</name>
</gene>
<dbReference type="EMBL" id="VLLA01000006">
    <property type="protein sequence ID" value="TWI71276.1"/>
    <property type="molecule type" value="Genomic_DNA"/>
</dbReference>
<accession>A0A562RSD2</accession>
<protein>
    <submittedName>
        <fullName evidence="1">Uncharacterized protein</fullName>
    </submittedName>
</protein>
<reference evidence="1 2" key="1">
    <citation type="journal article" date="2015" name="Stand. Genomic Sci.">
        <title>Genomic Encyclopedia of Bacterial and Archaeal Type Strains, Phase III: the genomes of soil and plant-associated and newly described type strains.</title>
        <authorList>
            <person name="Whitman W.B."/>
            <person name="Woyke T."/>
            <person name="Klenk H.P."/>
            <person name="Zhou Y."/>
            <person name="Lilburn T.G."/>
            <person name="Beck B.J."/>
            <person name="De Vos P."/>
            <person name="Vandamme P."/>
            <person name="Eisen J.A."/>
            <person name="Garrity G."/>
            <person name="Hugenholtz P."/>
            <person name="Kyrpides N.C."/>
        </authorList>
    </citation>
    <scope>NUCLEOTIDE SEQUENCE [LARGE SCALE GENOMIC DNA]</scope>
    <source>
        <strain evidence="1 2">CGMCC 1.10948</strain>
    </source>
</reference>
<name>A0A562RSD2_9BRAD</name>
<evidence type="ECO:0000313" key="1">
    <source>
        <dbReference type="EMBL" id="TWI71276.1"/>
    </source>
</evidence>
<sequence>MCEKKQGWATDNRIAHFQPGDVVADYDKEPDPNTNQGKVEKVVDEQLVRVLWKDGTTSDRPASKLAKITTTSGYTPDPAKRKALWDKILQMSDEEMDAELERLERQLKLN</sequence>
<dbReference type="AlphaFoldDB" id="A0A562RSD2"/>
<organism evidence="1 2">
    <name type="scientific">Bradyrhizobium huanghuaihaiense</name>
    <dbReference type="NCBI Taxonomy" id="990078"/>
    <lineage>
        <taxon>Bacteria</taxon>
        <taxon>Pseudomonadati</taxon>
        <taxon>Pseudomonadota</taxon>
        <taxon>Alphaproteobacteria</taxon>
        <taxon>Hyphomicrobiales</taxon>
        <taxon>Nitrobacteraceae</taxon>
        <taxon>Bradyrhizobium</taxon>
    </lineage>
</organism>
<comment type="caution">
    <text evidence="1">The sequence shown here is derived from an EMBL/GenBank/DDBJ whole genome shotgun (WGS) entry which is preliminary data.</text>
</comment>
<evidence type="ECO:0000313" key="2">
    <source>
        <dbReference type="Proteomes" id="UP000316291"/>
    </source>
</evidence>
<dbReference type="Proteomes" id="UP000316291">
    <property type="component" value="Unassembled WGS sequence"/>
</dbReference>
<proteinExistence type="predicted"/>
<dbReference type="RefSeq" id="WP_145831544.1">
    <property type="nucleotide sequence ID" value="NZ_VLLA01000006.1"/>
</dbReference>